<keyword evidence="10" id="KW-1185">Reference proteome</keyword>
<dbReference type="EC" id="3.4.24.-" evidence="6"/>
<evidence type="ECO:0000256" key="2">
    <source>
        <dbReference type="ARBA" id="ARBA00022723"/>
    </source>
</evidence>
<dbReference type="InterPro" id="IPR004438">
    <property type="entry name" value="Peptidase_M3B"/>
</dbReference>
<evidence type="ECO:0000259" key="7">
    <source>
        <dbReference type="Pfam" id="PF01432"/>
    </source>
</evidence>
<name>A0A1T4X2C3_9CLOT</name>
<keyword evidence="2 6" id="KW-0479">Metal-binding</keyword>
<dbReference type="GO" id="GO:0006508">
    <property type="term" value="P:proteolysis"/>
    <property type="evidence" value="ECO:0007669"/>
    <property type="project" value="UniProtKB-KW"/>
</dbReference>
<dbReference type="PANTHER" id="PTHR11804:SF84">
    <property type="entry name" value="SACCHAROLYSIN"/>
    <property type="match status" value="1"/>
</dbReference>
<dbReference type="PANTHER" id="PTHR11804">
    <property type="entry name" value="PROTEASE M3 THIMET OLIGOPEPTIDASE-RELATED"/>
    <property type="match status" value="1"/>
</dbReference>
<dbReference type="STRING" id="1147123.SAMN05443428_105127"/>
<comment type="similarity">
    <text evidence="6">Belongs to the peptidase M3B family.</text>
</comment>
<dbReference type="InterPro" id="IPR045090">
    <property type="entry name" value="Pept_M3A_M3B"/>
</dbReference>
<dbReference type="Proteomes" id="UP000190105">
    <property type="component" value="Unassembled WGS sequence"/>
</dbReference>
<keyword evidence="3 6" id="KW-0378">Hydrolase</keyword>
<dbReference type="InterPro" id="IPR013647">
    <property type="entry name" value="OligopepF_N_dom"/>
</dbReference>
<dbReference type="Gene3D" id="1.20.140.70">
    <property type="entry name" value="Oligopeptidase f, N-terminal domain"/>
    <property type="match status" value="1"/>
</dbReference>
<dbReference type="AlphaFoldDB" id="A0A1T4X2C3"/>
<keyword evidence="5 6" id="KW-0482">Metalloprotease</keyword>
<protein>
    <recommendedName>
        <fullName evidence="6">Oligopeptidase F</fullName>
        <ecNumber evidence="6">3.4.24.-</ecNumber>
    </recommendedName>
</protein>
<dbReference type="RefSeq" id="WP_078695944.1">
    <property type="nucleotide sequence ID" value="NZ_FUYH01000005.1"/>
</dbReference>
<gene>
    <name evidence="9" type="ORF">SAMN05443428_105127</name>
</gene>
<evidence type="ECO:0000256" key="3">
    <source>
        <dbReference type="ARBA" id="ARBA00022801"/>
    </source>
</evidence>
<feature type="domain" description="Oligopeptidase F N-terminal" evidence="8">
    <location>
        <begin position="114"/>
        <end position="183"/>
    </location>
</feature>
<dbReference type="GO" id="GO:0006518">
    <property type="term" value="P:peptide metabolic process"/>
    <property type="evidence" value="ECO:0007669"/>
    <property type="project" value="TreeGrafter"/>
</dbReference>
<dbReference type="GO" id="GO:0004222">
    <property type="term" value="F:metalloendopeptidase activity"/>
    <property type="evidence" value="ECO:0007669"/>
    <property type="project" value="UniProtKB-UniRule"/>
</dbReference>
<dbReference type="EMBL" id="FUYH01000005">
    <property type="protein sequence ID" value="SKA83629.1"/>
    <property type="molecule type" value="Genomic_DNA"/>
</dbReference>
<dbReference type="SUPFAM" id="SSF55486">
    <property type="entry name" value="Metalloproteases ('zincins'), catalytic domain"/>
    <property type="match status" value="1"/>
</dbReference>
<comment type="function">
    <text evidence="6">Has oligopeptidase activity and degrades a variety of small bioactive peptides.</text>
</comment>
<dbReference type="GO" id="GO:0046872">
    <property type="term" value="F:metal ion binding"/>
    <property type="evidence" value="ECO:0007669"/>
    <property type="project" value="UniProtKB-UniRule"/>
</dbReference>
<dbReference type="Pfam" id="PF01432">
    <property type="entry name" value="Peptidase_M3"/>
    <property type="match status" value="1"/>
</dbReference>
<dbReference type="InterPro" id="IPR042088">
    <property type="entry name" value="OligoPept_F_C"/>
</dbReference>
<keyword evidence="1 6" id="KW-0645">Protease</keyword>
<sequence>MDKIMERKDIPEKFKWDIDTIYKNKEDVLKEIESIREKLEKIIMFKGNLTESAENLYNCLSLTDETGIVCDRVYVYTSMKRDEDNSNPLGQELSDIGNKIYVEFKSATSFISPEIVMAGSDKIKELINQFPKLEIYKHYIDDILRQEEHLLSSNEEKIVMQSGEMAFGFENIFKMLNFVDLKFPKINDSLGNEYELTTSNFIKYQQSKDRVLRKNSFDALYNSYKGFKNTYGALYSSSVKKDIFYSRIRSFESSLEASLFSDNVPKNIYHNVIDTVSENINLLDEYCKMKKQLLNIEDLHLYDLYTPNVENVDMEVEFDNAKEMVLEGLSILGEEYSLILKEAFENRWIDIYENAGKYSGAYSSGSHDTKPYILLNYKNKITDVLTLAHELGHSVHSYLSRKNQPYIYSNYTIFCAEVASTTNECLMYLYLMNKLKGDYRRFIINSFLETIRTTYYRQTMFAEYELIAHDFAEKGEPLNGDKLCSIWMRLYEKYYGRECIIDEGIQMEWARIPHFYDAFYVYKYVTGLSAGISIAKSIIEDRKNIERYLNFLKSGGSKYSLTLLNDAGVDMFSKKPIEDTANMFKYLLEEIQK</sequence>
<evidence type="ECO:0000256" key="4">
    <source>
        <dbReference type="ARBA" id="ARBA00022833"/>
    </source>
</evidence>
<dbReference type="Pfam" id="PF08439">
    <property type="entry name" value="Peptidase_M3_N"/>
    <property type="match status" value="1"/>
</dbReference>
<evidence type="ECO:0000313" key="9">
    <source>
        <dbReference type="EMBL" id="SKA83629.1"/>
    </source>
</evidence>
<accession>A0A1T4X2C3</accession>
<evidence type="ECO:0000256" key="5">
    <source>
        <dbReference type="ARBA" id="ARBA00023049"/>
    </source>
</evidence>
<dbReference type="Gene3D" id="1.10.287.830">
    <property type="entry name" value="putative peptidase helix hairpin domain like"/>
    <property type="match status" value="1"/>
</dbReference>
<dbReference type="NCBIfam" id="TIGR00181">
    <property type="entry name" value="pepF"/>
    <property type="match status" value="1"/>
</dbReference>
<comment type="cofactor">
    <cofactor evidence="6">
        <name>Zn(2+)</name>
        <dbReference type="ChEBI" id="CHEBI:29105"/>
    </cofactor>
    <text evidence="6">Binds 1 zinc ion.</text>
</comment>
<evidence type="ECO:0000256" key="6">
    <source>
        <dbReference type="RuleBase" id="RU368091"/>
    </source>
</evidence>
<dbReference type="InterPro" id="IPR001567">
    <property type="entry name" value="Pept_M3A_M3B_dom"/>
</dbReference>
<organism evidence="9 10">
    <name type="scientific">Caloramator quimbayensis</name>
    <dbReference type="NCBI Taxonomy" id="1147123"/>
    <lineage>
        <taxon>Bacteria</taxon>
        <taxon>Bacillati</taxon>
        <taxon>Bacillota</taxon>
        <taxon>Clostridia</taxon>
        <taxon>Eubacteriales</taxon>
        <taxon>Clostridiaceae</taxon>
        <taxon>Caloramator</taxon>
    </lineage>
</organism>
<evidence type="ECO:0000259" key="8">
    <source>
        <dbReference type="Pfam" id="PF08439"/>
    </source>
</evidence>
<dbReference type="OrthoDB" id="9766487at2"/>
<proteinExistence type="inferred from homology"/>
<dbReference type="CDD" id="cd09608">
    <property type="entry name" value="M3B_PepF"/>
    <property type="match status" value="1"/>
</dbReference>
<keyword evidence="4 6" id="KW-0862">Zinc</keyword>
<evidence type="ECO:0000256" key="1">
    <source>
        <dbReference type="ARBA" id="ARBA00022670"/>
    </source>
</evidence>
<reference evidence="10" key="1">
    <citation type="submission" date="2017-02" db="EMBL/GenBank/DDBJ databases">
        <authorList>
            <person name="Varghese N."/>
            <person name="Submissions S."/>
        </authorList>
    </citation>
    <scope>NUCLEOTIDE SEQUENCE [LARGE SCALE GENOMIC DNA]</scope>
    <source>
        <strain evidence="10">USBA 833</strain>
    </source>
</reference>
<evidence type="ECO:0000313" key="10">
    <source>
        <dbReference type="Proteomes" id="UP000190105"/>
    </source>
</evidence>
<feature type="domain" description="Peptidase M3A/M3B catalytic" evidence="7">
    <location>
        <begin position="204"/>
        <end position="580"/>
    </location>
</feature>
<dbReference type="Gene3D" id="1.10.1370.20">
    <property type="entry name" value="Oligoendopeptidase f, C-terminal domain"/>
    <property type="match status" value="1"/>
</dbReference>